<feature type="region of interest" description="Disordered" evidence="1">
    <location>
        <begin position="1"/>
        <end position="20"/>
    </location>
</feature>
<evidence type="ECO:0000256" key="1">
    <source>
        <dbReference type="SAM" id="MobiDB-lite"/>
    </source>
</evidence>
<evidence type="ECO:0000313" key="2">
    <source>
        <dbReference type="EMBL" id="GII51269.1"/>
    </source>
</evidence>
<dbReference type="EMBL" id="BOOQ01000065">
    <property type="protein sequence ID" value="GII51269.1"/>
    <property type="molecule type" value="Genomic_DNA"/>
</dbReference>
<evidence type="ECO:0000313" key="3">
    <source>
        <dbReference type="Proteomes" id="UP000644610"/>
    </source>
</evidence>
<keyword evidence="3" id="KW-1185">Reference proteome</keyword>
<evidence type="ECO:0008006" key="4">
    <source>
        <dbReference type="Google" id="ProtNLM"/>
    </source>
</evidence>
<comment type="caution">
    <text evidence="2">The sequence shown here is derived from an EMBL/GenBank/DDBJ whole genome shotgun (WGS) entry which is preliminary data.</text>
</comment>
<name>A0A8J3UZG6_9ACTN</name>
<dbReference type="SUPFAM" id="SSF53335">
    <property type="entry name" value="S-adenosyl-L-methionine-dependent methyltransferases"/>
    <property type="match status" value="1"/>
</dbReference>
<proteinExistence type="predicted"/>
<protein>
    <recommendedName>
        <fullName evidence="4">Class I SAM-dependent methyltransferase</fullName>
    </recommendedName>
</protein>
<organism evidence="2 3">
    <name type="scientific">Planotetraspora silvatica</name>
    <dbReference type="NCBI Taxonomy" id="234614"/>
    <lineage>
        <taxon>Bacteria</taxon>
        <taxon>Bacillati</taxon>
        <taxon>Actinomycetota</taxon>
        <taxon>Actinomycetes</taxon>
        <taxon>Streptosporangiales</taxon>
        <taxon>Streptosporangiaceae</taxon>
        <taxon>Planotetraspora</taxon>
    </lineage>
</organism>
<dbReference type="Gene3D" id="3.40.50.150">
    <property type="entry name" value="Vaccinia Virus protein VP39"/>
    <property type="match status" value="1"/>
</dbReference>
<dbReference type="Proteomes" id="UP000644610">
    <property type="component" value="Unassembled WGS sequence"/>
</dbReference>
<sequence length="56" mass="6062">MITKLMEHYTKETSESTQLTRSPAARILDVGGGMGVHAQWPASDGYGVHLIDPVHA</sequence>
<accession>A0A8J3UZG6</accession>
<gene>
    <name evidence="2" type="ORF">Psi02_76930</name>
</gene>
<reference evidence="2" key="1">
    <citation type="submission" date="2021-01" db="EMBL/GenBank/DDBJ databases">
        <title>Whole genome shotgun sequence of Planotetraspora silvatica NBRC 100141.</title>
        <authorList>
            <person name="Komaki H."/>
            <person name="Tamura T."/>
        </authorList>
    </citation>
    <scope>NUCLEOTIDE SEQUENCE</scope>
    <source>
        <strain evidence="2">NBRC 100141</strain>
    </source>
</reference>
<dbReference type="AlphaFoldDB" id="A0A8J3UZG6"/>
<dbReference type="InterPro" id="IPR029063">
    <property type="entry name" value="SAM-dependent_MTases_sf"/>
</dbReference>
<feature type="compositionally biased region" description="Basic and acidic residues" evidence="1">
    <location>
        <begin position="1"/>
        <end position="14"/>
    </location>
</feature>